<dbReference type="PANTHER" id="PTHR47723:SF19">
    <property type="entry name" value="POLYNUCLEOTIDYL TRANSFERASE, RIBONUCLEASE H-LIKE SUPERFAMILY PROTEIN"/>
    <property type="match status" value="1"/>
</dbReference>
<dbReference type="InterPro" id="IPR053151">
    <property type="entry name" value="RNase_H-like"/>
</dbReference>
<evidence type="ECO:0000313" key="3">
    <source>
        <dbReference type="Proteomes" id="UP000230779"/>
    </source>
</evidence>
<dbReference type="SUPFAM" id="SSF53098">
    <property type="entry name" value="Ribonuclease H-like"/>
    <property type="match status" value="1"/>
</dbReference>
<dbReference type="InterPro" id="IPR036397">
    <property type="entry name" value="RNaseH_sf"/>
</dbReference>
<dbReference type="InterPro" id="IPR002156">
    <property type="entry name" value="RNaseH_domain"/>
</dbReference>
<dbReference type="InterPro" id="IPR012337">
    <property type="entry name" value="RNaseH-like_sf"/>
</dbReference>
<dbReference type="GO" id="GO:0004523">
    <property type="term" value="F:RNA-DNA hybrid ribonuclease activity"/>
    <property type="evidence" value="ECO:0007669"/>
    <property type="project" value="InterPro"/>
</dbReference>
<dbReference type="EMBL" id="PFMD01000054">
    <property type="protein sequence ID" value="PIY96225.1"/>
    <property type="molecule type" value="Genomic_DNA"/>
</dbReference>
<reference evidence="2 3" key="1">
    <citation type="submission" date="2017-09" db="EMBL/GenBank/DDBJ databases">
        <title>Depth-based differentiation of microbial function through sediment-hosted aquifers and enrichment of novel symbionts in the deep terrestrial subsurface.</title>
        <authorList>
            <person name="Probst A.J."/>
            <person name="Ladd B."/>
            <person name="Jarett J.K."/>
            <person name="Geller-Mcgrath D.E."/>
            <person name="Sieber C.M."/>
            <person name="Emerson J.B."/>
            <person name="Anantharaman K."/>
            <person name="Thomas B.C."/>
            <person name="Malmstrom R."/>
            <person name="Stieglmeier M."/>
            <person name="Klingl A."/>
            <person name="Woyke T."/>
            <person name="Ryan C.M."/>
            <person name="Banfield J.F."/>
        </authorList>
    </citation>
    <scope>NUCLEOTIDE SEQUENCE [LARGE SCALE GENOMIC DNA]</scope>
    <source>
        <strain evidence="2">CG_4_10_14_0_8_um_filter_42_10</strain>
    </source>
</reference>
<evidence type="ECO:0000313" key="2">
    <source>
        <dbReference type="EMBL" id="PIY96225.1"/>
    </source>
</evidence>
<dbReference type="PANTHER" id="PTHR47723">
    <property type="entry name" value="OS05G0353850 PROTEIN"/>
    <property type="match status" value="1"/>
</dbReference>
<gene>
    <name evidence="2" type="ORF">COY66_04710</name>
</gene>
<comment type="caution">
    <text evidence="2">The sequence shown here is derived from an EMBL/GenBank/DDBJ whole genome shotgun (WGS) entry which is preliminary data.</text>
</comment>
<dbReference type="Proteomes" id="UP000230779">
    <property type="component" value="Unassembled WGS sequence"/>
</dbReference>
<dbReference type="CDD" id="cd09279">
    <property type="entry name" value="RNase_HI_like"/>
    <property type="match status" value="1"/>
</dbReference>
<proteinExistence type="predicted"/>
<feature type="domain" description="RNase H type-1" evidence="1">
    <location>
        <begin position="1"/>
        <end position="137"/>
    </location>
</feature>
<dbReference type="PROSITE" id="PS50879">
    <property type="entry name" value="RNASE_H_1"/>
    <property type="match status" value="1"/>
</dbReference>
<dbReference type="AlphaFoldDB" id="A0A2M7RHI3"/>
<organism evidence="2 3">
    <name type="scientific">Candidatus Kerfeldbacteria bacterium CG_4_10_14_0_8_um_filter_42_10</name>
    <dbReference type="NCBI Taxonomy" id="2014248"/>
    <lineage>
        <taxon>Bacteria</taxon>
        <taxon>Candidatus Kerfeldiibacteriota</taxon>
    </lineage>
</organism>
<dbReference type="GO" id="GO:0003676">
    <property type="term" value="F:nucleic acid binding"/>
    <property type="evidence" value="ECO:0007669"/>
    <property type="project" value="InterPro"/>
</dbReference>
<dbReference type="Gene3D" id="3.30.420.10">
    <property type="entry name" value="Ribonuclease H-like superfamily/Ribonuclease H"/>
    <property type="match status" value="1"/>
</dbReference>
<sequence length="137" mass="15351">MKSMLKIYTDGGARGNPGPAAAGVAIFDEKGKLVGKYSKFLGKATNNQAEYQAVIYALEKACELKAKKLKLFLDSEIVVQQLNRKYKVKNSDLASLFVRIWNASQNFESIEYNHIPREENKLADSQVNFCLDQNTKA</sequence>
<evidence type="ECO:0000259" key="1">
    <source>
        <dbReference type="PROSITE" id="PS50879"/>
    </source>
</evidence>
<dbReference type="Pfam" id="PF13456">
    <property type="entry name" value="RVT_3"/>
    <property type="match status" value="1"/>
</dbReference>
<name>A0A2M7RHI3_9BACT</name>
<accession>A0A2M7RHI3</accession>
<protein>
    <submittedName>
        <fullName evidence="2">Ribonuclease H</fullName>
    </submittedName>
</protein>